<dbReference type="CDD" id="cd00041">
    <property type="entry name" value="CUB"/>
    <property type="match status" value="1"/>
</dbReference>
<protein>
    <submittedName>
        <fullName evidence="15">Uncharacterized protein PB18E9.04c-like</fullName>
    </submittedName>
</protein>
<evidence type="ECO:0000256" key="4">
    <source>
        <dbReference type="ARBA" id="ARBA00022692"/>
    </source>
</evidence>
<dbReference type="AlphaFoldDB" id="A0A6P4ZY76"/>
<evidence type="ECO:0000256" key="11">
    <source>
        <dbReference type="SAM" id="MobiDB-lite"/>
    </source>
</evidence>
<dbReference type="GO" id="GO:0006816">
    <property type="term" value="P:calcium ion transport"/>
    <property type="evidence" value="ECO:0007669"/>
    <property type="project" value="TreeGrafter"/>
</dbReference>
<dbReference type="PROSITE" id="PS51111">
    <property type="entry name" value="REJ"/>
    <property type="match status" value="1"/>
</dbReference>
<dbReference type="SMART" id="SM00181">
    <property type="entry name" value="EGF"/>
    <property type="match status" value="2"/>
</dbReference>
<evidence type="ECO:0000256" key="5">
    <source>
        <dbReference type="ARBA" id="ARBA00022729"/>
    </source>
</evidence>
<comment type="caution">
    <text evidence="10">Lacks conserved residue(s) required for the propagation of feature annotation.</text>
</comment>
<keyword evidence="9" id="KW-1015">Disulfide bond</keyword>
<dbReference type="GO" id="GO:0005509">
    <property type="term" value="F:calcium ion binding"/>
    <property type="evidence" value="ECO:0007669"/>
    <property type="project" value="InterPro"/>
</dbReference>
<dbReference type="KEGG" id="bbel:109483296"/>
<dbReference type="PROSITE" id="PS01180">
    <property type="entry name" value="CUB"/>
    <property type="match status" value="1"/>
</dbReference>
<feature type="domain" description="CUB" evidence="12">
    <location>
        <begin position="46"/>
        <end position="163"/>
    </location>
</feature>
<evidence type="ECO:0000256" key="3">
    <source>
        <dbReference type="ARBA" id="ARBA00022536"/>
    </source>
</evidence>
<dbReference type="InterPro" id="IPR000742">
    <property type="entry name" value="EGF"/>
</dbReference>
<evidence type="ECO:0000313" key="15">
    <source>
        <dbReference type="RefSeq" id="XP_019641848.1"/>
    </source>
</evidence>
<keyword evidence="5" id="KW-0732">Signal</keyword>
<evidence type="ECO:0000313" key="14">
    <source>
        <dbReference type="Proteomes" id="UP000515135"/>
    </source>
</evidence>
<dbReference type="Pfam" id="PF00431">
    <property type="entry name" value="CUB"/>
    <property type="match status" value="1"/>
</dbReference>
<organism evidence="14 15">
    <name type="scientific">Branchiostoma belcheri</name>
    <name type="common">Amphioxus</name>
    <dbReference type="NCBI Taxonomy" id="7741"/>
    <lineage>
        <taxon>Eukaryota</taxon>
        <taxon>Metazoa</taxon>
        <taxon>Chordata</taxon>
        <taxon>Cephalochordata</taxon>
        <taxon>Leptocardii</taxon>
        <taxon>Amphioxiformes</taxon>
        <taxon>Branchiostomatidae</taxon>
        <taxon>Branchiostoma</taxon>
    </lineage>
</organism>
<dbReference type="PROSITE" id="PS00010">
    <property type="entry name" value="ASX_HYDROXYL"/>
    <property type="match status" value="1"/>
</dbReference>
<dbReference type="Pfam" id="PF07645">
    <property type="entry name" value="EGF_CA"/>
    <property type="match status" value="1"/>
</dbReference>
<dbReference type="SMART" id="SM00042">
    <property type="entry name" value="CUB"/>
    <property type="match status" value="1"/>
</dbReference>
<dbReference type="InterPro" id="IPR000152">
    <property type="entry name" value="EGF-type_Asp/Asn_hydroxyl_site"/>
</dbReference>
<comment type="similarity">
    <text evidence="2">Belongs to the polycystin family.</text>
</comment>
<dbReference type="InterPro" id="IPR018097">
    <property type="entry name" value="EGF_Ca-bd_CS"/>
</dbReference>
<dbReference type="RefSeq" id="XP_019641848.1">
    <property type="nucleotide sequence ID" value="XM_019786289.1"/>
</dbReference>
<dbReference type="FunFam" id="2.60.120.290:FF:000005">
    <property type="entry name" value="Procollagen C-endopeptidase enhancer 1"/>
    <property type="match status" value="1"/>
</dbReference>
<dbReference type="SUPFAM" id="SSF57196">
    <property type="entry name" value="EGF/Laminin"/>
    <property type="match status" value="2"/>
</dbReference>
<feature type="compositionally biased region" description="Low complexity" evidence="11">
    <location>
        <begin position="230"/>
        <end position="312"/>
    </location>
</feature>
<dbReference type="SMART" id="SM00179">
    <property type="entry name" value="EGF_CA"/>
    <property type="match status" value="2"/>
</dbReference>
<dbReference type="Pfam" id="PF02010">
    <property type="entry name" value="REJ"/>
    <property type="match status" value="1"/>
</dbReference>
<evidence type="ECO:0000256" key="8">
    <source>
        <dbReference type="ARBA" id="ARBA00023136"/>
    </source>
</evidence>
<evidence type="ECO:0000259" key="12">
    <source>
        <dbReference type="PROSITE" id="PS01180"/>
    </source>
</evidence>
<evidence type="ECO:0000256" key="1">
    <source>
        <dbReference type="ARBA" id="ARBA00004370"/>
    </source>
</evidence>
<dbReference type="Pfam" id="PF14670">
    <property type="entry name" value="FXa_inhibition"/>
    <property type="match status" value="1"/>
</dbReference>
<dbReference type="GeneID" id="109483296"/>
<dbReference type="InterPro" id="IPR014010">
    <property type="entry name" value="REJ_dom"/>
</dbReference>
<keyword evidence="14" id="KW-1185">Reference proteome</keyword>
<dbReference type="PANTHER" id="PTHR46730:SF1">
    <property type="entry name" value="PLAT DOMAIN-CONTAINING PROTEIN"/>
    <property type="match status" value="1"/>
</dbReference>
<feature type="region of interest" description="Disordered" evidence="11">
    <location>
        <begin position="330"/>
        <end position="381"/>
    </location>
</feature>
<reference evidence="15" key="1">
    <citation type="submission" date="2025-08" db="UniProtKB">
        <authorList>
            <consortium name="RefSeq"/>
        </authorList>
    </citation>
    <scope>IDENTIFICATION</scope>
    <source>
        <tissue evidence="15">Gonad</tissue>
    </source>
</reference>
<proteinExistence type="inferred from homology"/>
<dbReference type="SUPFAM" id="SSF49854">
    <property type="entry name" value="Spermadhesin, CUB domain"/>
    <property type="match status" value="1"/>
</dbReference>
<comment type="subcellular location">
    <subcellularLocation>
        <location evidence="1">Membrane</location>
    </subcellularLocation>
</comment>
<keyword evidence="7" id="KW-1133">Transmembrane helix</keyword>
<evidence type="ECO:0000259" key="13">
    <source>
        <dbReference type="PROSITE" id="PS51111"/>
    </source>
</evidence>
<dbReference type="CDD" id="cd00054">
    <property type="entry name" value="EGF_CA"/>
    <property type="match status" value="2"/>
</dbReference>
<evidence type="ECO:0000256" key="9">
    <source>
        <dbReference type="ARBA" id="ARBA00023157"/>
    </source>
</evidence>
<dbReference type="InterPro" id="IPR002859">
    <property type="entry name" value="PKD/REJ-like"/>
</dbReference>
<dbReference type="Gene3D" id="2.60.120.290">
    <property type="entry name" value="Spermadhesin, CUB domain"/>
    <property type="match status" value="1"/>
</dbReference>
<dbReference type="PROSITE" id="PS01186">
    <property type="entry name" value="EGF_2"/>
    <property type="match status" value="1"/>
</dbReference>
<dbReference type="InterPro" id="IPR035914">
    <property type="entry name" value="Sperma_CUB_dom_sf"/>
</dbReference>
<evidence type="ECO:0000256" key="2">
    <source>
        <dbReference type="ARBA" id="ARBA00007200"/>
    </source>
</evidence>
<dbReference type="GO" id="GO:0005261">
    <property type="term" value="F:monoatomic cation channel activity"/>
    <property type="evidence" value="ECO:0007669"/>
    <property type="project" value="TreeGrafter"/>
</dbReference>
<keyword evidence="8" id="KW-0472">Membrane</keyword>
<evidence type="ECO:0000256" key="6">
    <source>
        <dbReference type="ARBA" id="ARBA00022737"/>
    </source>
</evidence>
<dbReference type="InterPro" id="IPR000859">
    <property type="entry name" value="CUB_dom"/>
</dbReference>
<dbReference type="Gene3D" id="2.10.25.10">
    <property type="entry name" value="Laminin"/>
    <property type="match status" value="2"/>
</dbReference>
<dbReference type="InterPro" id="IPR001881">
    <property type="entry name" value="EGF-like_Ca-bd_dom"/>
</dbReference>
<keyword evidence="6" id="KW-0677">Repeat</keyword>
<evidence type="ECO:0000256" key="7">
    <source>
        <dbReference type="ARBA" id="ARBA00022989"/>
    </source>
</evidence>
<accession>A0A6P4ZY76</accession>
<gene>
    <name evidence="15" type="primary">LOC109483296</name>
</gene>
<dbReference type="PANTHER" id="PTHR46730">
    <property type="entry name" value="POLYCYSTIN-1"/>
    <property type="match status" value="1"/>
</dbReference>
<feature type="domain" description="REJ" evidence="13">
    <location>
        <begin position="514"/>
        <end position="954"/>
    </location>
</feature>
<dbReference type="OrthoDB" id="10050421at2759"/>
<sequence>MSRYWQVNITQTSSGEFPKVAEIQLYGYRVSGASSAAYPEELTYHCNGDKPSYVTMATSGTITSGDDGRGNYSSDSLCSWTIEAPSGMGVSLTFLTFDLADDGDCPSDYVAVYDGSSQSSALLGSFCESNPGVVNSSWSLMHVTFVTNSFLEASGFQATFTTTDIDECGTANGGCSQNCTNTFGSFSCSCQTGYELNGDGVSCDAEISTTVVPPTVTTAGAATAPPPTTAAPRSTTEVSTTVVGSTVTTAGAAVPTAPPTTSATPTSTTAGAAVPTAPPTTSATPTSTTAGAAVPTAPPTTSAAPATSEAGTTAIRSTMPMVTAGVSVLTTSSPTTSTSSPNTSAKTSTTAVQSTTMAAVSSTSAATTPASNTTAKASTTAVRSTVGAGVSSTSSQATPAPNTTARYNTTMALSTTATFAPTMSPTTTPVSNSTAETNVTAVRSSVGAVVSTASLPMTPAPNTTAEANATSVVQSTKAATVPTTPDIDECLTGAHVCLRDELCFNREGSYACASCYPNIALVGGGTNSSAPVNIKRRVPFTVQSTVTVDCDVAYSLLFNWSLYAMDDGGLPSANIALPENVETAGSELTLPKNVLPYGKVAIRLEVTVEETMSRLRVVTSAEQWVNVLSSALVADIAGGSARSLAPGSDIVLDASFSTDPDAMVTESADLAYNWTCVTEIGTSCDDLFRDGGTNQSYVISSKDVDTSVGRLIAHLSVWFPGRSPGTTSQILEIFSVGSLSIYIRCFSNCDRRVNPSEKLVLVAECTNCEEKKMVSFNWTLQEAPDEFGRSDLNWDTESTTGRNLPDVVIKPEVFTALGDYTLRVETTLVDGRHGFAEYSFVPNEPPVVGSCTVSPENGTAMVTEFIITCTGFYDTDEPLTYHFLFNTDAATGFSPLYTGMYSATPSQLFPVGQESRDFVVKIRVEVTDSFGAISYVETSVKVRSWHFQQISPQP</sequence>
<dbReference type="FunFam" id="2.10.25.10:FF:000240">
    <property type="entry name" value="Vitamin K-dependent protein S"/>
    <property type="match status" value="1"/>
</dbReference>
<dbReference type="PROSITE" id="PS01187">
    <property type="entry name" value="EGF_CA"/>
    <property type="match status" value="2"/>
</dbReference>
<dbReference type="GO" id="GO:0005886">
    <property type="term" value="C:plasma membrane"/>
    <property type="evidence" value="ECO:0007669"/>
    <property type="project" value="TreeGrafter"/>
</dbReference>
<dbReference type="InterPro" id="IPR049883">
    <property type="entry name" value="NOTCH1_EGF-like"/>
</dbReference>
<evidence type="ECO:0000256" key="10">
    <source>
        <dbReference type="PROSITE-ProRule" id="PRU00059"/>
    </source>
</evidence>
<keyword evidence="4" id="KW-0812">Transmembrane</keyword>
<dbReference type="Proteomes" id="UP000515135">
    <property type="component" value="Unplaced"/>
</dbReference>
<keyword evidence="3" id="KW-0245">EGF-like domain</keyword>
<name>A0A6P4ZY76_BRABE</name>
<feature type="region of interest" description="Disordered" evidence="11">
    <location>
        <begin position="217"/>
        <end position="312"/>
    </location>
</feature>